<dbReference type="Gene3D" id="3.40.50.10610">
    <property type="entry name" value="ABC-type transport auxiliary lipoprotein component"/>
    <property type="match status" value="1"/>
</dbReference>
<evidence type="ECO:0000259" key="1">
    <source>
        <dbReference type="Pfam" id="PF03886"/>
    </source>
</evidence>
<dbReference type="Proteomes" id="UP000244956">
    <property type="component" value="Unassembled WGS sequence"/>
</dbReference>
<gene>
    <name evidence="2" type="ORF">DDZ16_01920</name>
</gene>
<protein>
    <recommendedName>
        <fullName evidence="1">ABC-type transport auxiliary lipoprotein component domain-containing protein</fullName>
    </recommendedName>
</protein>
<reference evidence="2 3" key="1">
    <citation type="submission" date="2018-05" db="EMBL/GenBank/DDBJ databases">
        <title>Marinilabilia rubrum sp. nov., isolated from saltern sediment.</title>
        <authorList>
            <person name="Zhang R."/>
        </authorList>
    </citation>
    <scope>NUCLEOTIDE SEQUENCE [LARGE SCALE GENOMIC DNA]</scope>
    <source>
        <strain evidence="2 3">WTE16</strain>
    </source>
</reference>
<dbReference type="SUPFAM" id="SSF159594">
    <property type="entry name" value="XCC0632-like"/>
    <property type="match status" value="1"/>
</dbReference>
<dbReference type="InterPro" id="IPR005586">
    <property type="entry name" value="ABC_trans_aux"/>
</dbReference>
<accession>A0A2U2BDW7</accession>
<dbReference type="OrthoDB" id="5624722at2"/>
<organism evidence="2 3">
    <name type="scientific">Marinilabilia rubra</name>
    <dbReference type="NCBI Taxonomy" id="2162893"/>
    <lineage>
        <taxon>Bacteria</taxon>
        <taxon>Pseudomonadati</taxon>
        <taxon>Bacteroidota</taxon>
        <taxon>Bacteroidia</taxon>
        <taxon>Marinilabiliales</taxon>
        <taxon>Marinilabiliaceae</taxon>
        <taxon>Marinilabilia</taxon>
    </lineage>
</organism>
<evidence type="ECO:0000313" key="2">
    <source>
        <dbReference type="EMBL" id="PWE01265.1"/>
    </source>
</evidence>
<feature type="domain" description="ABC-type transport auxiliary lipoprotein component" evidence="1">
    <location>
        <begin position="51"/>
        <end position="188"/>
    </location>
</feature>
<proteinExistence type="predicted"/>
<dbReference type="RefSeq" id="WP_109262719.1">
    <property type="nucleotide sequence ID" value="NZ_QEWP01000001.1"/>
</dbReference>
<dbReference type="EMBL" id="QEWP01000001">
    <property type="protein sequence ID" value="PWE01265.1"/>
    <property type="molecule type" value="Genomic_DNA"/>
</dbReference>
<dbReference type="PROSITE" id="PS51257">
    <property type="entry name" value="PROKAR_LIPOPROTEIN"/>
    <property type="match status" value="1"/>
</dbReference>
<dbReference type="Pfam" id="PF03886">
    <property type="entry name" value="ABC_trans_aux"/>
    <property type="match status" value="1"/>
</dbReference>
<evidence type="ECO:0000313" key="3">
    <source>
        <dbReference type="Proteomes" id="UP000244956"/>
    </source>
</evidence>
<sequence length="206" mass="24018">MKHIIFFIFASLLLLSSGCGSQKTIVKKYYMIEEPDSLINLQPDSSKMIDAWCEVDEVKVYPAFASRRIVLRDASHQIRYFGNHEWAVRPTEILTPLIIDYLSTHLVFKRVADRFWEVTPDYQLKTTIFKLELGTIEKKKFEARLRIRLELIDAKTDTIITSHNVTRNTMLKKNDLNLWASAISRMLHEELSGFSEQIRKTLPANK</sequence>
<dbReference type="AlphaFoldDB" id="A0A2U2BDW7"/>
<name>A0A2U2BDW7_9BACT</name>
<comment type="caution">
    <text evidence="2">The sequence shown here is derived from an EMBL/GenBank/DDBJ whole genome shotgun (WGS) entry which is preliminary data.</text>
</comment>
<keyword evidence="3" id="KW-1185">Reference proteome</keyword>